<comment type="subcellular location">
    <subcellularLocation>
        <location evidence="5">Cytoplasm</location>
    </subcellularLocation>
</comment>
<sequence>MKAATRLFGEIEIDESKIITFEDGIIGFPDMKKFTLIFDEEKEGRPSISWLQSMDEPEIAFPVMDPLFVCETYNPSVEDELLKNLGTIKEDNLYVLVTVTVPQNIKELAVNLKAPIVINTDTRKASQIIVEDDLPVRYRIYEILEEAKKKAGE</sequence>
<dbReference type="InterPro" id="IPR003775">
    <property type="entry name" value="Flagellar_assembly_factor_FliW"/>
</dbReference>
<dbReference type="Gene3D" id="2.30.290.10">
    <property type="entry name" value="BH3618-like"/>
    <property type="match status" value="1"/>
</dbReference>
<dbReference type="HAMAP" id="MF_01185">
    <property type="entry name" value="FliW"/>
    <property type="match status" value="1"/>
</dbReference>
<evidence type="ECO:0000256" key="3">
    <source>
        <dbReference type="ARBA" id="ARBA00022845"/>
    </source>
</evidence>
<gene>
    <name evidence="5" type="primary">fliW</name>
    <name evidence="6" type="ORF">LKD47_02900</name>
</gene>
<proteinExistence type="inferred from homology"/>
<dbReference type="AlphaFoldDB" id="A0AAW4WET7"/>
<evidence type="ECO:0000313" key="7">
    <source>
        <dbReference type="Proteomes" id="UP001198893"/>
    </source>
</evidence>
<organism evidence="6 7">
    <name type="scientific">Roseburia amylophila</name>
    <dbReference type="NCBI Taxonomy" id="2981794"/>
    <lineage>
        <taxon>Bacteria</taxon>
        <taxon>Bacillati</taxon>
        <taxon>Bacillota</taxon>
        <taxon>Clostridia</taxon>
        <taxon>Lachnospirales</taxon>
        <taxon>Lachnospiraceae</taxon>
        <taxon>Roseburia</taxon>
    </lineage>
</organism>
<keyword evidence="6" id="KW-0282">Flagellum</keyword>
<comment type="function">
    <text evidence="5">Acts as an anti-CsrA protein, binds CsrA and prevents it from repressing translation of its target genes, one of which is flagellin. Binds to flagellin and participates in the assembly of the flagellum.</text>
</comment>
<dbReference type="PANTHER" id="PTHR39190:SF1">
    <property type="entry name" value="FLAGELLAR ASSEMBLY FACTOR FLIW"/>
    <property type="match status" value="1"/>
</dbReference>
<evidence type="ECO:0000313" key="6">
    <source>
        <dbReference type="EMBL" id="MCC2241255.1"/>
    </source>
</evidence>
<dbReference type="Pfam" id="PF02623">
    <property type="entry name" value="FliW"/>
    <property type="match status" value="1"/>
</dbReference>
<dbReference type="PANTHER" id="PTHR39190">
    <property type="entry name" value="FLAGELLAR ASSEMBLY FACTOR FLIW"/>
    <property type="match status" value="1"/>
</dbReference>
<accession>A0AAW4WET7</accession>
<dbReference type="InterPro" id="IPR024046">
    <property type="entry name" value="Flagellar_assmbl_FliW_dom_sf"/>
</dbReference>
<dbReference type="SUPFAM" id="SSF141457">
    <property type="entry name" value="BH3618-like"/>
    <property type="match status" value="1"/>
</dbReference>
<dbReference type="GO" id="GO:0006417">
    <property type="term" value="P:regulation of translation"/>
    <property type="evidence" value="ECO:0007669"/>
    <property type="project" value="UniProtKB-KW"/>
</dbReference>
<dbReference type="GO" id="GO:0044780">
    <property type="term" value="P:bacterial-type flagellum assembly"/>
    <property type="evidence" value="ECO:0007669"/>
    <property type="project" value="UniProtKB-UniRule"/>
</dbReference>
<evidence type="ECO:0000256" key="4">
    <source>
        <dbReference type="ARBA" id="ARBA00023186"/>
    </source>
</evidence>
<name>A0AAW4WET7_9FIRM</name>
<keyword evidence="6" id="KW-0966">Cell projection</keyword>
<evidence type="ECO:0000256" key="5">
    <source>
        <dbReference type="HAMAP-Rule" id="MF_01185"/>
    </source>
</evidence>
<keyword evidence="3 5" id="KW-0810">Translation regulation</keyword>
<keyword evidence="4 5" id="KW-0143">Chaperone</keyword>
<comment type="subunit">
    <text evidence="5">Interacts with translational regulator CsrA and flagellin(s).</text>
</comment>
<reference evidence="6" key="1">
    <citation type="submission" date="2021-10" db="EMBL/GenBank/DDBJ databases">
        <title>Anaerobic single-cell dispensing facilitates the cultivation of human gut bacteria.</title>
        <authorList>
            <person name="Afrizal A."/>
        </authorList>
    </citation>
    <scope>NUCLEOTIDE SEQUENCE</scope>
    <source>
        <strain evidence="6">CLA-AA-H204</strain>
    </source>
</reference>
<evidence type="ECO:0000256" key="2">
    <source>
        <dbReference type="ARBA" id="ARBA00022795"/>
    </source>
</evidence>
<evidence type="ECO:0000256" key="1">
    <source>
        <dbReference type="ARBA" id="ARBA00022490"/>
    </source>
</evidence>
<dbReference type="RefSeq" id="WP_117841491.1">
    <property type="nucleotide sequence ID" value="NZ_JAJEQW010000002.1"/>
</dbReference>
<keyword evidence="2 5" id="KW-1005">Bacterial flagellum biogenesis</keyword>
<comment type="caution">
    <text evidence="6">The sequence shown here is derived from an EMBL/GenBank/DDBJ whole genome shotgun (WGS) entry which is preliminary data.</text>
</comment>
<protein>
    <recommendedName>
        <fullName evidence="5">Flagellar assembly factor FliW</fullName>
    </recommendedName>
</protein>
<dbReference type="Proteomes" id="UP001198893">
    <property type="component" value="Unassembled WGS sequence"/>
</dbReference>
<dbReference type="EMBL" id="JAJEQW010000002">
    <property type="protein sequence ID" value="MCC2241255.1"/>
    <property type="molecule type" value="Genomic_DNA"/>
</dbReference>
<dbReference type="GO" id="GO:0005737">
    <property type="term" value="C:cytoplasm"/>
    <property type="evidence" value="ECO:0007669"/>
    <property type="project" value="UniProtKB-SubCell"/>
</dbReference>
<keyword evidence="1 5" id="KW-0963">Cytoplasm</keyword>
<comment type="similarity">
    <text evidence="5">Belongs to the FliW family.</text>
</comment>
<keyword evidence="6" id="KW-0969">Cilium</keyword>